<dbReference type="SMART" id="SM00283">
    <property type="entry name" value="MA"/>
    <property type="match status" value="1"/>
</dbReference>
<dbReference type="PANTHER" id="PTHR32089:SF112">
    <property type="entry name" value="LYSOZYME-LIKE PROTEIN-RELATED"/>
    <property type="match status" value="1"/>
</dbReference>
<evidence type="ECO:0000256" key="2">
    <source>
        <dbReference type="PROSITE-ProRule" id="PRU00284"/>
    </source>
</evidence>
<accession>A0A3G3K099</accession>
<evidence type="ECO:0000313" key="4">
    <source>
        <dbReference type="EMBL" id="AYQ73934.1"/>
    </source>
</evidence>
<dbReference type="KEGG" id="coh:EAV92_15925"/>
<dbReference type="GO" id="GO:0016020">
    <property type="term" value="C:membrane"/>
    <property type="evidence" value="ECO:0007669"/>
    <property type="project" value="InterPro"/>
</dbReference>
<evidence type="ECO:0000259" key="3">
    <source>
        <dbReference type="PROSITE" id="PS50111"/>
    </source>
</evidence>
<dbReference type="Proteomes" id="UP000269097">
    <property type="component" value="Chromosome"/>
</dbReference>
<dbReference type="AlphaFoldDB" id="A0A3G3K099"/>
<dbReference type="PANTHER" id="PTHR32089">
    <property type="entry name" value="METHYL-ACCEPTING CHEMOTAXIS PROTEIN MCPB"/>
    <property type="match status" value="1"/>
</dbReference>
<protein>
    <recommendedName>
        <fullName evidence="3">Methyl-accepting transducer domain-containing protein</fullName>
    </recommendedName>
</protein>
<keyword evidence="1 2" id="KW-0807">Transducer</keyword>
<sequence length="271" mass="29534">MHPRLELYHRHLGTIQELFFEGAALLLADTETVLESLPSEKIHFKIKGMTIDRFKDSVSYKALMTGLPVKEERGPEAFGFPYYSKAVPIFDEDGKTAVGVIAAITTNETVSKLREEATHLSAVVEEMTAMTVQITEGSKDLSEEVKGFAAVSHSMAEDIKQVHKALEFVQEIANQSNLLGLNAAIEAARAGEAGKGFSVVAQEIRKMADVSKETSGQIRELLKSIQSSTDRFGKLVQSISRNTDSQAGSLAELNKAFEQIAMTADNLANQG</sequence>
<keyword evidence="5" id="KW-1185">Reference proteome</keyword>
<dbReference type="InterPro" id="IPR004089">
    <property type="entry name" value="MCPsignal_dom"/>
</dbReference>
<feature type="domain" description="Methyl-accepting transducer" evidence="3">
    <location>
        <begin position="107"/>
        <end position="271"/>
    </location>
</feature>
<dbReference type="RefSeq" id="WP_123042018.1">
    <property type="nucleotide sequence ID" value="NZ_CP033433.1"/>
</dbReference>
<dbReference type="SUPFAM" id="SSF58104">
    <property type="entry name" value="Methyl-accepting chemotaxis protein (MCP) signaling domain"/>
    <property type="match status" value="1"/>
</dbReference>
<dbReference type="GO" id="GO:0007165">
    <property type="term" value="P:signal transduction"/>
    <property type="evidence" value="ECO:0007669"/>
    <property type="project" value="UniProtKB-KW"/>
</dbReference>
<dbReference type="PROSITE" id="PS50111">
    <property type="entry name" value="CHEMOTAXIS_TRANSDUC_2"/>
    <property type="match status" value="1"/>
</dbReference>
<reference evidence="4 5" key="1">
    <citation type="submission" date="2018-10" db="EMBL/GenBank/DDBJ databases">
        <title>Genome Sequence of Cohnella sp.</title>
        <authorList>
            <person name="Srinivasan S."/>
            <person name="Kim M.K."/>
        </authorList>
    </citation>
    <scope>NUCLEOTIDE SEQUENCE [LARGE SCALE GENOMIC DNA]</scope>
    <source>
        <strain evidence="4 5">18JY8-7</strain>
    </source>
</reference>
<evidence type="ECO:0000256" key="1">
    <source>
        <dbReference type="ARBA" id="ARBA00023224"/>
    </source>
</evidence>
<dbReference type="Gene3D" id="1.10.287.950">
    <property type="entry name" value="Methyl-accepting chemotaxis protein"/>
    <property type="match status" value="1"/>
</dbReference>
<name>A0A3G3K099_9BACL</name>
<dbReference type="Pfam" id="PF00015">
    <property type="entry name" value="MCPsignal"/>
    <property type="match status" value="1"/>
</dbReference>
<proteinExistence type="predicted"/>
<organism evidence="4 5">
    <name type="scientific">Cohnella candidum</name>
    <dbReference type="NCBI Taxonomy" id="2674991"/>
    <lineage>
        <taxon>Bacteria</taxon>
        <taxon>Bacillati</taxon>
        <taxon>Bacillota</taxon>
        <taxon>Bacilli</taxon>
        <taxon>Bacillales</taxon>
        <taxon>Paenibacillaceae</taxon>
        <taxon>Cohnella</taxon>
    </lineage>
</organism>
<gene>
    <name evidence="4" type="ORF">EAV92_15925</name>
</gene>
<dbReference type="EMBL" id="CP033433">
    <property type="protein sequence ID" value="AYQ73934.1"/>
    <property type="molecule type" value="Genomic_DNA"/>
</dbReference>
<evidence type="ECO:0000313" key="5">
    <source>
        <dbReference type="Proteomes" id="UP000269097"/>
    </source>
</evidence>